<evidence type="ECO:0000313" key="5">
    <source>
        <dbReference type="EMBL" id="PKB14233.1"/>
    </source>
</evidence>
<organism evidence="5 6">
    <name type="scientific">Novosphingobium kunmingense</name>
    <dbReference type="NCBI Taxonomy" id="1211806"/>
    <lineage>
        <taxon>Bacteria</taxon>
        <taxon>Pseudomonadati</taxon>
        <taxon>Pseudomonadota</taxon>
        <taxon>Alphaproteobacteria</taxon>
        <taxon>Sphingomonadales</taxon>
        <taxon>Sphingomonadaceae</taxon>
        <taxon>Novosphingobium</taxon>
    </lineage>
</organism>
<dbReference type="Pfam" id="PF09343">
    <property type="entry name" value="DUF2460"/>
    <property type="match status" value="1"/>
</dbReference>
<accession>A0A2N0H5L5</accession>
<comment type="caution">
    <text evidence="5">The sequence shown here is derived from an EMBL/GenBank/DDBJ whole genome shotgun (WGS) entry which is preliminary data.</text>
</comment>
<evidence type="ECO:0000259" key="4">
    <source>
        <dbReference type="Pfam" id="PF23845"/>
    </source>
</evidence>
<keyword evidence="6" id="KW-1185">Reference proteome</keyword>
<feature type="domain" description="Non-contractile tail sheath N-terminal" evidence="3">
    <location>
        <begin position="17"/>
        <end position="207"/>
    </location>
</feature>
<gene>
    <name evidence="5" type="ORF">B0I00_2865</name>
</gene>
<reference evidence="5 6" key="1">
    <citation type="submission" date="2017-11" db="EMBL/GenBank/DDBJ databases">
        <title>Genomic Encyclopedia of Type Strains, Phase III (KMG-III): the genomes of soil and plant-associated and newly described type strains.</title>
        <authorList>
            <person name="Whitman W."/>
        </authorList>
    </citation>
    <scope>NUCLEOTIDE SEQUENCE [LARGE SCALE GENOMIC DNA]</scope>
    <source>
        <strain evidence="5 6">CGMCC 1.12274</strain>
    </source>
</reference>
<protein>
    <submittedName>
        <fullName evidence="5">Uncharacterized protein (TIGR02217 family)</fullName>
    </submittedName>
</protein>
<dbReference type="Proteomes" id="UP000232587">
    <property type="component" value="Unassembled WGS sequence"/>
</dbReference>
<dbReference type="AlphaFoldDB" id="A0A2N0H5L5"/>
<name>A0A2N0H5L5_9SPHN</name>
<dbReference type="Pfam" id="PF23844">
    <property type="entry name" value="NCTSP_N"/>
    <property type="match status" value="1"/>
</dbReference>
<evidence type="ECO:0000313" key="6">
    <source>
        <dbReference type="Proteomes" id="UP000232587"/>
    </source>
</evidence>
<dbReference type="OrthoDB" id="1685145at2"/>
<dbReference type="InterPro" id="IPR057102">
    <property type="entry name" value="NCTSP_N"/>
</dbReference>
<feature type="domain" description="Non-contractile tail sheath TIM barrel" evidence="4">
    <location>
        <begin position="212"/>
        <end position="558"/>
    </location>
</feature>
<dbReference type="EMBL" id="PHUF01000005">
    <property type="protein sequence ID" value="PKB14233.1"/>
    <property type="molecule type" value="Genomic_DNA"/>
</dbReference>
<evidence type="ECO:0000259" key="3">
    <source>
        <dbReference type="Pfam" id="PF23844"/>
    </source>
</evidence>
<dbReference type="RefSeq" id="WP_100868052.1">
    <property type="nucleotide sequence ID" value="NZ_PHUF01000005.1"/>
</dbReference>
<evidence type="ECO:0000259" key="2">
    <source>
        <dbReference type="Pfam" id="PF09343"/>
    </source>
</evidence>
<dbReference type="InterPro" id="IPR057122">
    <property type="entry name" value="TIM-barrel_NCTSP"/>
</dbReference>
<feature type="domain" description="DUF2460" evidence="2">
    <location>
        <begin position="574"/>
        <end position="776"/>
    </location>
</feature>
<proteinExistence type="predicted"/>
<dbReference type="InterPro" id="IPR011740">
    <property type="entry name" value="DUF2460"/>
</dbReference>
<evidence type="ECO:0000256" key="1">
    <source>
        <dbReference type="SAM" id="MobiDB-lite"/>
    </source>
</evidence>
<sequence>MAFWLCRKREGQDSDWIQRFDPRFWTVNFPRPMMAALTAPAPDALRVDATFLRKGDLAGVIWDSVDRHDHPLLAYATDRDYSRTTLRFRWRSGGIVALDAPNGPTLTIEGRDAAGTPRTWYVRLWNYAQGSPTDAAVTIAFSQLSGGYVLPEEGDPVHPADIDRLFLSLVPPGYVAGNTEVLAAPAQGWAELTGIACSGRGAMLPIGDAIVPPHGLAIATGYDDATDQVPERLVRNALHLGYRGSLVHYVGMSHFMRLAAQDGAFLVPGSGDPLCAPARAWHRAFFAAAGAAGFSPVASLSYELLAQHCPDAWQQRAFDGTPARTGWDPPSALLSPASKPAMTWLRDVASSFVTLMEEAGVPVRFQIGEPWWWITTGGKPCLYDPAAKVALGGNPVKIADVGDSLTAPQKDLLDQAGGLLAASTLALRDAVRAAAAPQPAEVVLLTFLPGVLDPDRPEVARANLPLGWASPAFDRLQIEDYDWLTGGAEASRRAAYDAVTERLGYPAAEQDYLAGFVLDASDADALWRRIDAGIEDATARGHHECVVWALPQVCRDGFTRLPSPVHEDDMLPFDDVPYPLALGRDATVMPEFSTSVAVTASGFERRNSLWSNARLRFDVGPGIRSENDLGVLLAFFRARRGAARGFRLRDPSDHSSNGMTGLPTSVDQVLGSGDGLTARFALVKRYGDNGAEQLRRITRPKADSLAVSLDGTAVTTGWTLDPGGVVRFSTAPAEGVTVRAGFIFDVPVRFAEDRLEVSGAVFAAGEAPSVPVIEIREDAA</sequence>
<feature type="region of interest" description="Disordered" evidence="1">
    <location>
        <begin position="647"/>
        <end position="666"/>
    </location>
</feature>
<dbReference type="Pfam" id="PF23845">
    <property type="entry name" value="TIM-barrel_NCTSP"/>
    <property type="match status" value="1"/>
</dbReference>
<dbReference type="NCBIfam" id="TIGR02217">
    <property type="entry name" value="chp_TIGR02217"/>
    <property type="match status" value="1"/>
</dbReference>
<feature type="compositionally biased region" description="Polar residues" evidence="1">
    <location>
        <begin position="654"/>
        <end position="666"/>
    </location>
</feature>